<dbReference type="InterPro" id="IPR000629">
    <property type="entry name" value="RNA-helicase_DEAD-box_CS"/>
</dbReference>
<dbReference type="Pfam" id="PF00270">
    <property type="entry name" value="DEAD"/>
    <property type="match status" value="1"/>
</dbReference>
<dbReference type="SMART" id="SM00490">
    <property type="entry name" value="HELICc"/>
    <property type="match status" value="1"/>
</dbReference>
<evidence type="ECO:0000259" key="9">
    <source>
        <dbReference type="PROSITE" id="PS51194"/>
    </source>
</evidence>
<dbReference type="AlphaFoldDB" id="A0A7C3J4R7"/>
<protein>
    <submittedName>
        <fullName evidence="11">DEAD/DEAH box helicase</fullName>
    </submittedName>
</protein>
<dbReference type="PANTHER" id="PTHR47959">
    <property type="entry name" value="ATP-DEPENDENT RNA HELICASE RHLE-RELATED"/>
    <property type="match status" value="1"/>
</dbReference>
<name>A0A7C3J4R7_9CREN</name>
<feature type="short sequence motif" description="Q motif" evidence="5">
    <location>
        <begin position="1"/>
        <end position="24"/>
    </location>
</feature>
<dbReference type="GO" id="GO:0016787">
    <property type="term" value="F:hydrolase activity"/>
    <property type="evidence" value="ECO:0007669"/>
    <property type="project" value="UniProtKB-KW"/>
</dbReference>
<evidence type="ECO:0000259" key="8">
    <source>
        <dbReference type="PROSITE" id="PS51192"/>
    </source>
</evidence>
<feature type="domain" description="Helicase ATP-binding" evidence="8">
    <location>
        <begin position="27"/>
        <end position="195"/>
    </location>
</feature>
<dbReference type="InterPro" id="IPR050079">
    <property type="entry name" value="DEAD_box_RNA_helicase"/>
</dbReference>
<comment type="caution">
    <text evidence="11">The sequence shown here is derived from an EMBL/GenBank/DDBJ whole genome shotgun (WGS) entry which is preliminary data.</text>
</comment>
<evidence type="ECO:0000256" key="6">
    <source>
        <dbReference type="RuleBase" id="RU000492"/>
    </source>
</evidence>
<dbReference type="InterPro" id="IPR044742">
    <property type="entry name" value="DEAD/DEAH_RhlB"/>
</dbReference>
<feature type="domain" description="DEAD-box RNA helicase Q" evidence="10">
    <location>
        <begin position="1"/>
        <end position="24"/>
    </location>
</feature>
<feature type="domain" description="Helicase C-terminal" evidence="9">
    <location>
        <begin position="205"/>
        <end position="365"/>
    </location>
</feature>
<accession>A0A7C3J4R7</accession>
<dbReference type="PROSITE" id="PS51194">
    <property type="entry name" value="HELICASE_CTER"/>
    <property type="match status" value="1"/>
</dbReference>
<keyword evidence="2 6" id="KW-0378">Hydrolase</keyword>
<reference evidence="11" key="1">
    <citation type="journal article" date="2020" name="mSystems">
        <title>Genome- and Community-Level Interaction Insights into Carbon Utilization and Element Cycling Functions of Hydrothermarchaeota in Hydrothermal Sediment.</title>
        <authorList>
            <person name="Zhou Z."/>
            <person name="Liu Y."/>
            <person name="Xu W."/>
            <person name="Pan J."/>
            <person name="Luo Z.H."/>
            <person name="Li M."/>
        </authorList>
    </citation>
    <scope>NUCLEOTIDE SEQUENCE [LARGE SCALE GENOMIC DNA]</scope>
    <source>
        <strain evidence="11">SpSt-468</strain>
    </source>
</reference>
<dbReference type="InterPro" id="IPR027417">
    <property type="entry name" value="P-loop_NTPase"/>
</dbReference>
<evidence type="ECO:0000259" key="10">
    <source>
        <dbReference type="PROSITE" id="PS51195"/>
    </source>
</evidence>
<feature type="compositionally biased region" description="Polar residues" evidence="7">
    <location>
        <begin position="421"/>
        <end position="431"/>
    </location>
</feature>
<organism evidence="11">
    <name type="scientific">Candidatus Methanomethylicus mesodigestus</name>
    <dbReference type="NCBI Taxonomy" id="1867258"/>
    <lineage>
        <taxon>Archaea</taxon>
        <taxon>Thermoproteota</taxon>
        <taxon>Methanosuratincolia</taxon>
        <taxon>Candidatus Methanomethylicales</taxon>
        <taxon>Candidatus Methanomethylicaceae</taxon>
        <taxon>Candidatus Methanomethylicus</taxon>
    </lineage>
</organism>
<dbReference type="GO" id="GO:0005524">
    <property type="term" value="F:ATP binding"/>
    <property type="evidence" value="ECO:0007669"/>
    <property type="project" value="UniProtKB-KW"/>
</dbReference>
<dbReference type="CDD" id="cd18787">
    <property type="entry name" value="SF2_C_DEAD"/>
    <property type="match status" value="1"/>
</dbReference>
<dbReference type="SUPFAM" id="SSF52540">
    <property type="entry name" value="P-loop containing nucleoside triphosphate hydrolases"/>
    <property type="match status" value="1"/>
</dbReference>
<gene>
    <name evidence="11" type="ORF">ENS19_00245</name>
</gene>
<keyword evidence="3 6" id="KW-0347">Helicase</keyword>
<keyword evidence="1 6" id="KW-0547">Nucleotide-binding</keyword>
<dbReference type="GO" id="GO:0003724">
    <property type="term" value="F:RNA helicase activity"/>
    <property type="evidence" value="ECO:0007669"/>
    <property type="project" value="InterPro"/>
</dbReference>
<dbReference type="InterPro" id="IPR011545">
    <property type="entry name" value="DEAD/DEAH_box_helicase_dom"/>
</dbReference>
<dbReference type="EMBL" id="DSTX01000001">
    <property type="protein sequence ID" value="HFK19698.1"/>
    <property type="molecule type" value="Genomic_DNA"/>
</dbReference>
<evidence type="ECO:0000256" key="2">
    <source>
        <dbReference type="ARBA" id="ARBA00022801"/>
    </source>
</evidence>
<dbReference type="GO" id="GO:0005829">
    <property type="term" value="C:cytosol"/>
    <property type="evidence" value="ECO:0007669"/>
    <property type="project" value="TreeGrafter"/>
</dbReference>
<evidence type="ECO:0000256" key="1">
    <source>
        <dbReference type="ARBA" id="ARBA00022741"/>
    </source>
</evidence>
<evidence type="ECO:0000256" key="5">
    <source>
        <dbReference type="PROSITE-ProRule" id="PRU00552"/>
    </source>
</evidence>
<evidence type="ECO:0000256" key="7">
    <source>
        <dbReference type="SAM" id="MobiDB-lite"/>
    </source>
</evidence>
<dbReference type="CDD" id="cd00268">
    <property type="entry name" value="DEADc"/>
    <property type="match status" value="1"/>
</dbReference>
<dbReference type="SMART" id="SM00487">
    <property type="entry name" value="DEXDc"/>
    <property type="match status" value="1"/>
</dbReference>
<dbReference type="PROSITE" id="PS51192">
    <property type="entry name" value="HELICASE_ATP_BIND_1"/>
    <property type="match status" value="1"/>
</dbReference>
<dbReference type="Gene3D" id="3.40.50.300">
    <property type="entry name" value="P-loop containing nucleotide triphosphate hydrolases"/>
    <property type="match status" value="2"/>
</dbReference>
<dbReference type="PANTHER" id="PTHR47959:SF1">
    <property type="entry name" value="ATP-DEPENDENT RNA HELICASE DBPA"/>
    <property type="match status" value="1"/>
</dbReference>
<evidence type="ECO:0000256" key="3">
    <source>
        <dbReference type="ARBA" id="ARBA00022806"/>
    </source>
</evidence>
<dbReference type="PROSITE" id="PS00039">
    <property type="entry name" value="DEAD_ATP_HELICASE"/>
    <property type="match status" value="1"/>
</dbReference>
<dbReference type="InterPro" id="IPR014001">
    <property type="entry name" value="Helicase_ATP-bd"/>
</dbReference>
<evidence type="ECO:0000256" key="4">
    <source>
        <dbReference type="ARBA" id="ARBA00022840"/>
    </source>
</evidence>
<feature type="region of interest" description="Disordered" evidence="7">
    <location>
        <begin position="370"/>
        <end position="431"/>
    </location>
</feature>
<dbReference type="GO" id="GO:0003676">
    <property type="term" value="F:nucleic acid binding"/>
    <property type="evidence" value="ECO:0007669"/>
    <property type="project" value="InterPro"/>
</dbReference>
<dbReference type="InterPro" id="IPR014014">
    <property type="entry name" value="RNA_helicase_DEAD_Q_motif"/>
</dbReference>
<evidence type="ECO:0000313" key="11">
    <source>
        <dbReference type="EMBL" id="HFK19698.1"/>
    </source>
</evidence>
<dbReference type="GO" id="GO:0140097">
    <property type="term" value="F:catalytic activity, acting on DNA"/>
    <property type="evidence" value="ECO:0007669"/>
    <property type="project" value="UniProtKB-ARBA"/>
</dbReference>
<comment type="similarity">
    <text evidence="6">Belongs to the DEAD box helicase family.</text>
</comment>
<dbReference type="Pfam" id="PF00271">
    <property type="entry name" value="Helicase_C"/>
    <property type="match status" value="1"/>
</dbReference>
<dbReference type="InterPro" id="IPR001650">
    <property type="entry name" value="Helicase_C-like"/>
</dbReference>
<sequence>MNIDKEVLDAINEIGFREPTKIQTEAIPLIKEGYDVVGQSETGSGKTGAFGIPLVEKVSKGEGVQALILVPTRELAQQIAVELQKFSRRKGLRVQCVYGGAPIAPQISGLRHAEIVVGTPGRIMDHLERGTLRTDRVGIFVLDEADKMIDMGFIDDIKLIEREIPKDRQTLMFSATMPEGLAGIRDRFTRGAVKVKTETKVSEDMLKQFYCDVERQMKFSLLVHLINEEDPYLSIVFCNTKREVDLVTKNLKRNGINADCLHGDMTQGRREHAIRDFHDGETDVLVATDVAARGLDFKKVTHIFNYGVPKNSEDYVNRIGRTARAGESGKAIVLLSEEDHPAFRRVMGTYDFEIQQMECNDFKKVPFIRGERDRQGRSGQYSRRGYRGQGSGRGRSFGRRESSNRLENSPLGGYGFPRSNGYMSNNRYGGN</sequence>
<proteinExistence type="inferred from homology"/>
<dbReference type="PROSITE" id="PS51195">
    <property type="entry name" value="Q_MOTIF"/>
    <property type="match status" value="1"/>
</dbReference>
<keyword evidence="4 6" id="KW-0067">ATP-binding</keyword>